<feature type="transmembrane region" description="Helical" evidence="8">
    <location>
        <begin position="369"/>
        <end position="390"/>
    </location>
</feature>
<dbReference type="InterPro" id="IPR050297">
    <property type="entry name" value="LipidA_mod_glycosyltrf_83"/>
</dbReference>
<keyword evidence="4" id="KW-0808">Transferase</keyword>
<keyword evidence="7 8" id="KW-0472">Membrane</keyword>
<evidence type="ECO:0000256" key="2">
    <source>
        <dbReference type="ARBA" id="ARBA00022475"/>
    </source>
</evidence>
<dbReference type="Proteomes" id="UP000247807">
    <property type="component" value="Unassembled WGS sequence"/>
</dbReference>
<evidence type="ECO:0000313" key="9">
    <source>
        <dbReference type="EMBL" id="PYE03782.1"/>
    </source>
</evidence>
<feature type="transmembrane region" description="Helical" evidence="8">
    <location>
        <begin position="103"/>
        <end position="125"/>
    </location>
</feature>
<comment type="subcellular location">
    <subcellularLocation>
        <location evidence="1">Cell membrane</location>
        <topology evidence="1">Multi-pass membrane protein</topology>
    </subcellularLocation>
</comment>
<feature type="transmembrane region" description="Helical" evidence="8">
    <location>
        <begin position="131"/>
        <end position="149"/>
    </location>
</feature>
<name>A0A318RJ18_PROMR</name>
<dbReference type="EMBL" id="QJUE01000001">
    <property type="protein sequence ID" value="PYE03782.1"/>
    <property type="molecule type" value="Genomic_DNA"/>
</dbReference>
<feature type="transmembrane region" description="Helical" evidence="8">
    <location>
        <begin position="311"/>
        <end position="329"/>
    </location>
</feature>
<feature type="transmembrane region" description="Helical" evidence="8">
    <location>
        <begin position="432"/>
        <end position="454"/>
    </location>
</feature>
<feature type="transmembrane region" description="Helical" evidence="8">
    <location>
        <begin position="15"/>
        <end position="38"/>
    </location>
</feature>
<keyword evidence="2" id="KW-1003">Cell membrane</keyword>
<dbReference type="OrthoDB" id="9810951at2"/>
<comment type="caution">
    <text evidence="9">The sequence shown here is derived from an EMBL/GenBank/DDBJ whole genome shotgun (WGS) entry which is preliminary data.</text>
</comment>
<evidence type="ECO:0000256" key="1">
    <source>
        <dbReference type="ARBA" id="ARBA00004651"/>
    </source>
</evidence>
<dbReference type="PROSITE" id="PS51257">
    <property type="entry name" value="PROKAR_LIPOPROTEIN"/>
    <property type="match status" value="1"/>
</dbReference>
<evidence type="ECO:0000256" key="7">
    <source>
        <dbReference type="ARBA" id="ARBA00023136"/>
    </source>
</evidence>
<evidence type="ECO:0000256" key="5">
    <source>
        <dbReference type="ARBA" id="ARBA00022692"/>
    </source>
</evidence>
<evidence type="ECO:0000256" key="4">
    <source>
        <dbReference type="ARBA" id="ARBA00022679"/>
    </source>
</evidence>
<dbReference type="GO" id="GO:0009103">
    <property type="term" value="P:lipopolysaccharide biosynthetic process"/>
    <property type="evidence" value="ECO:0007669"/>
    <property type="project" value="UniProtKB-ARBA"/>
</dbReference>
<keyword evidence="6 8" id="KW-1133">Transmembrane helix</keyword>
<dbReference type="GO" id="GO:0005886">
    <property type="term" value="C:plasma membrane"/>
    <property type="evidence" value="ECO:0007669"/>
    <property type="project" value="UniProtKB-SubCell"/>
</dbReference>
<reference evidence="9 10" key="1">
    <citation type="journal article" date="2018" name="Appl. Environ. Microbiol.">
        <title>Genome rearrangement shapes Prochlorococcus ecological adaptation.</title>
        <authorList>
            <person name="Yan W."/>
            <person name="Wei S."/>
            <person name="Wang Q."/>
            <person name="Xiao X."/>
            <person name="Zeng Q."/>
            <person name="Jiao N."/>
            <person name="Zhang R."/>
        </authorList>
    </citation>
    <scope>NUCLEOTIDE SEQUENCE [LARGE SCALE GENOMIC DNA]</scope>
    <source>
        <strain evidence="9 10">XMU1408</strain>
    </source>
</reference>
<feature type="transmembrane region" description="Helical" evidence="8">
    <location>
        <begin position="187"/>
        <end position="216"/>
    </location>
</feature>
<protein>
    <recommendedName>
        <fullName evidence="11">Phospholipid carrier-dependent glycosyltransferase</fullName>
    </recommendedName>
</protein>
<feature type="transmembrane region" description="Helical" evidence="8">
    <location>
        <begin position="228"/>
        <end position="258"/>
    </location>
</feature>
<evidence type="ECO:0000256" key="8">
    <source>
        <dbReference type="SAM" id="Phobius"/>
    </source>
</evidence>
<dbReference type="PANTHER" id="PTHR33908:SF11">
    <property type="entry name" value="MEMBRANE PROTEIN"/>
    <property type="match status" value="1"/>
</dbReference>
<keyword evidence="3" id="KW-0328">Glycosyltransferase</keyword>
<accession>A0A318RJ18</accession>
<organism evidence="9 10">
    <name type="scientific">Prochlorococcus marinus XMU1408</name>
    <dbReference type="NCBI Taxonomy" id="2213228"/>
    <lineage>
        <taxon>Bacteria</taxon>
        <taxon>Bacillati</taxon>
        <taxon>Cyanobacteriota</taxon>
        <taxon>Cyanophyceae</taxon>
        <taxon>Synechococcales</taxon>
        <taxon>Prochlorococcaceae</taxon>
        <taxon>Prochlorococcus</taxon>
    </lineage>
</organism>
<gene>
    <name evidence="9" type="ORF">DNJ73_00945</name>
</gene>
<keyword evidence="5 8" id="KW-0812">Transmembrane</keyword>
<dbReference type="AlphaFoldDB" id="A0A318RJ18"/>
<evidence type="ECO:0000256" key="3">
    <source>
        <dbReference type="ARBA" id="ARBA00022676"/>
    </source>
</evidence>
<feature type="transmembrane region" description="Helical" evidence="8">
    <location>
        <begin position="335"/>
        <end position="357"/>
    </location>
</feature>
<dbReference type="GO" id="GO:0016763">
    <property type="term" value="F:pentosyltransferase activity"/>
    <property type="evidence" value="ECO:0007669"/>
    <property type="project" value="TreeGrafter"/>
</dbReference>
<evidence type="ECO:0000313" key="10">
    <source>
        <dbReference type="Proteomes" id="UP000247807"/>
    </source>
</evidence>
<feature type="transmembrane region" description="Helical" evidence="8">
    <location>
        <begin position="402"/>
        <end position="420"/>
    </location>
</feature>
<dbReference type="PANTHER" id="PTHR33908">
    <property type="entry name" value="MANNOSYLTRANSFERASE YKCB-RELATED"/>
    <property type="match status" value="1"/>
</dbReference>
<evidence type="ECO:0008006" key="11">
    <source>
        <dbReference type="Google" id="ProtNLM"/>
    </source>
</evidence>
<proteinExistence type="predicted"/>
<sequence length="523" mass="60365">MVLTERVSQNYRPPILWIFLFWTIACVIAFISLGNLPLRDFDEATVARVALELNQKSGLDRLLPSIWDEPYLNKPPGLHWIISFAIWIRQKFQHNIEFLPSEFCIRFFPALFSTFVVPLGGLIQWNLRPKDRISCITTSAILLTLLPIVRYGRMAMLDGTQLSAIAFLWFCLSSIENNRSNKVKFLGAGFACSFMLLLKAPVIIPALLASLLPLIWENRSRNYFNNLSWGWFFYGLIPGFAWHLWNVFSYGSGALWMWWGDGAGRVLFKEGSGSELGFLVPVIEIFEGGWPWILVWPIGVVWAFSHLHTRWGTWAFSTQIIIAGSILPLKLQLPWYIHPFWLPFALLCGPPIAWLINRKDYDYVLARKILSIIPYVISFIGLSLLILSLLLKFNLLNWGEEYFNIIFSISSGWLIGARLLSNSRKNIRKIGFLGIILGSVIGLIFFVSSKFWLWEINENWDVRPVAELISDLPNQEIYIGNSFERPSLNWYAQKQIKSFDKKTQTKCKVIKETNDWDLYTCNE</sequence>
<feature type="transmembrane region" description="Helical" evidence="8">
    <location>
        <begin position="278"/>
        <end position="304"/>
    </location>
</feature>
<evidence type="ECO:0000256" key="6">
    <source>
        <dbReference type="ARBA" id="ARBA00022989"/>
    </source>
</evidence>